<dbReference type="Proteomes" id="UP000176944">
    <property type="component" value="Chromosome"/>
</dbReference>
<dbReference type="EMBL" id="CP017708">
    <property type="protein sequence ID" value="WAN69248.1"/>
    <property type="molecule type" value="Genomic_DNA"/>
</dbReference>
<protein>
    <submittedName>
        <fullName evidence="1">Uncharacterized protein</fullName>
    </submittedName>
</protein>
<name>A0A9Q9STA2_MOOP1</name>
<gene>
    <name evidence="1" type="ORF">BJP36_43600</name>
</gene>
<organism evidence="1">
    <name type="scientific">Moorena producens (strain JHB)</name>
    <dbReference type="NCBI Taxonomy" id="1454205"/>
    <lineage>
        <taxon>Bacteria</taxon>
        <taxon>Bacillati</taxon>
        <taxon>Cyanobacteriota</taxon>
        <taxon>Cyanophyceae</taxon>
        <taxon>Coleofasciculales</taxon>
        <taxon>Coleofasciculaceae</taxon>
        <taxon>Moorena</taxon>
    </lineage>
</organism>
<dbReference type="AlphaFoldDB" id="A0A9Q9STA2"/>
<evidence type="ECO:0000313" key="1">
    <source>
        <dbReference type="EMBL" id="WAN69248.1"/>
    </source>
</evidence>
<sequence length="46" mass="5100">MIIFVPCCLLPTLYSLLPVPMIRRSAFPFMIIPAAVVQGFLSSKMS</sequence>
<accession>A0A9Q9STA2</accession>
<reference evidence="1" key="2">
    <citation type="submission" date="2022-10" db="EMBL/GenBank/DDBJ databases">
        <authorList>
            <person name="Ngo T.-E."/>
        </authorList>
    </citation>
    <scope>NUCLEOTIDE SEQUENCE</scope>
    <source>
        <strain evidence="1">JHB</strain>
    </source>
</reference>
<proteinExistence type="predicted"/>
<reference evidence="1" key="1">
    <citation type="journal article" date="2017" name="Proc. Natl. Acad. Sci. U.S.A.">
        <title>Comparative genomics uncovers the prolific and distinctive metabolic potential of the cyanobacterial genus Moorea.</title>
        <authorList>
            <person name="Leao T."/>
            <person name="Castelao G."/>
            <person name="Korobeynikov A."/>
            <person name="Monroe E.A."/>
            <person name="Podell S."/>
            <person name="Glukhov E."/>
            <person name="Allen E.E."/>
            <person name="Gerwick W.H."/>
            <person name="Gerwick L."/>
        </authorList>
    </citation>
    <scope>NUCLEOTIDE SEQUENCE</scope>
    <source>
        <strain evidence="1">JHB</strain>
    </source>
</reference>